<dbReference type="PATRIC" id="fig|83552.4.peg.2471"/>
<reference evidence="1 2" key="1">
    <citation type="journal article" date="2014" name="Mol. Biol. Evol.">
        <title>Massive expansion of Ubiquitination-related gene families within the Chlamydiae.</title>
        <authorList>
            <person name="Domman D."/>
            <person name="Collingro A."/>
            <person name="Lagkouvardos I."/>
            <person name="Gehre L."/>
            <person name="Weinmaier T."/>
            <person name="Rattei T."/>
            <person name="Subtil A."/>
            <person name="Horn M."/>
        </authorList>
    </citation>
    <scope>NUCLEOTIDE SEQUENCE [LARGE SCALE GENOMIC DNA]</scope>
    <source>
        <strain evidence="1 2">OEW1</strain>
    </source>
</reference>
<proteinExistence type="predicted"/>
<protein>
    <recommendedName>
        <fullName evidence="3">GIY-YIG domain-containing protein</fullName>
    </recommendedName>
</protein>
<dbReference type="AlphaFoldDB" id="A0A0C1EIH7"/>
<evidence type="ECO:0000313" key="2">
    <source>
        <dbReference type="Proteomes" id="UP000031307"/>
    </source>
</evidence>
<dbReference type="SUPFAM" id="SSF82771">
    <property type="entry name" value="GIY-YIG endonuclease"/>
    <property type="match status" value="1"/>
</dbReference>
<accession>A0A0C1EIH7</accession>
<evidence type="ECO:0008006" key="3">
    <source>
        <dbReference type="Google" id="ProtNLM"/>
    </source>
</evidence>
<dbReference type="Proteomes" id="UP000031307">
    <property type="component" value="Unassembled WGS sequence"/>
</dbReference>
<gene>
    <name evidence="1" type="ORF">DB43_AI00010</name>
</gene>
<organism evidence="1 2">
    <name type="scientific">Parachlamydia acanthamoebae</name>
    <dbReference type="NCBI Taxonomy" id="83552"/>
    <lineage>
        <taxon>Bacteria</taxon>
        <taxon>Pseudomonadati</taxon>
        <taxon>Chlamydiota</taxon>
        <taxon>Chlamydiia</taxon>
        <taxon>Parachlamydiales</taxon>
        <taxon>Parachlamydiaceae</taxon>
        <taxon>Parachlamydia</taxon>
    </lineage>
</organism>
<name>A0A0C1EIH7_9BACT</name>
<sequence length="239" mass="25998">MQDRETGYQASKNFIKGVYNRLTKDYSNAPPEILNGECYDNYSAGKLGEYTVDGIFLAADAALLYSGAGLAYNLGSLAVKKVAQRTAFKGMQMLAGETVLGAAKIEFKNVTANASKVMVETVTNQILKKETELIAKEAGYAVYRCVQANSTIYVGITNNFIRRSAEHLSKKNMLIHQLIGGLTKMEARGVEQALINYHGLSKNGGGSLINKINSISSSNPAYTIQLQKGYELLKSIGYI</sequence>
<dbReference type="EMBL" id="JSAM01000119">
    <property type="protein sequence ID" value="KIA76414.1"/>
    <property type="molecule type" value="Genomic_DNA"/>
</dbReference>
<comment type="caution">
    <text evidence="1">The sequence shown here is derived from an EMBL/GenBank/DDBJ whole genome shotgun (WGS) entry which is preliminary data.</text>
</comment>
<evidence type="ECO:0000313" key="1">
    <source>
        <dbReference type="EMBL" id="KIA76414.1"/>
    </source>
</evidence>
<dbReference type="InterPro" id="IPR035901">
    <property type="entry name" value="GIY-YIG_endonuc_sf"/>
</dbReference>